<feature type="compositionally biased region" description="Basic and acidic residues" evidence="1">
    <location>
        <begin position="32"/>
        <end position="41"/>
    </location>
</feature>
<reference evidence="2 3" key="1">
    <citation type="submission" date="2017-08" db="EMBL/GenBank/DDBJ databases">
        <title>Harnessing the power of phylogenomics to disentangle the directionality and signatures of interkingdom host jumping in the parasitic fungal genus Tolypocladium.</title>
        <authorList>
            <person name="Quandt C.A."/>
            <person name="Patterson W."/>
            <person name="Spatafora J.W."/>
        </authorList>
    </citation>
    <scope>NUCLEOTIDE SEQUENCE [LARGE SCALE GENOMIC DNA]</scope>
    <source>
        <strain evidence="2 3">CBS 113982</strain>
    </source>
</reference>
<evidence type="ECO:0000256" key="1">
    <source>
        <dbReference type="SAM" id="MobiDB-lite"/>
    </source>
</evidence>
<dbReference type="EMBL" id="NRSZ01000497">
    <property type="protein sequence ID" value="PNY26796.1"/>
    <property type="molecule type" value="Genomic_DNA"/>
</dbReference>
<name>A0A2K3QGX2_9HYPO</name>
<feature type="compositionally biased region" description="Basic and acidic residues" evidence="1">
    <location>
        <begin position="103"/>
        <end position="115"/>
    </location>
</feature>
<keyword evidence="3" id="KW-1185">Reference proteome</keyword>
<accession>A0A2K3QGX2</accession>
<evidence type="ECO:0000313" key="3">
    <source>
        <dbReference type="Proteomes" id="UP000236621"/>
    </source>
</evidence>
<dbReference type="AlphaFoldDB" id="A0A2K3QGX2"/>
<comment type="caution">
    <text evidence="2">The sequence shown here is derived from an EMBL/GenBank/DDBJ whole genome shotgun (WGS) entry which is preliminary data.</text>
</comment>
<evidence type="ECO:0000313" key="2">
    <source>
        <dbReference type="EMBL" id="PNY26796.1"/>
    </source>
</evidence>
<organism evidence="2 3">
    <name type="scientific">Tolypocladium capitatum</name>
    <dbReference type="NCBI Taxonomy" id="45235"/>
    <lineage>
        <taxon>Eukaryota</taxon>
        <taxon>Fungi</taxon>
        <taxon>Dikarya</taxon>
        <taxon>Ascomycota</taxon>
        <taxon>Pezizomycotina</taxon>
        <taxon>Sordariomycetes</taxon>
        <taxon>Hypocreomycetidae</taxon>
        <taxon>Hypocreales</taxon>
        <taxon>Ophiocordycipitaceae</taxon>
        <taxon>Tolypocladium</taxon>
    </lineage>
</organism>
<protein>
    <submittedName>
        <fullName evidence="2">Uncharacterized protein</fullName>
    </submittedName>
</protein>
<feature type="compositionally biased region" description="Polar residues" evidence="1">
    <location>
        <begin position="132"/>
        <end position="142"/>
    </location>
</feature>
<feature type="region of interest" description="Disordered" evidence="1">
    <location>
        <begin position="1"/>
        <end position="148"/>
    </location>
</feature>
<gene>
    <name evidence="2" type="ORF">TCAP_03277</name>
</gene>
<sequence length="148" mass="15367">MRAKAEAENSGHVIDASPPEPPESPEGAADEGPSRPEEQENYRVAAAEDEDDKLKEEPGADKSYGSRIPEMGNGLAGRGETVKGAELCSNEGRDGEETAGIEGVREGEFRDKEGLGAHNVGEGAQEALEVSGKSQGQAQSTDDCGVGV</sequence>
<dbReference type="Proteomes" id="UP000236621">
    <property type="component" value="Unassembled WGS sequence"/>
</dbReference>
<proteinExistence type="predicted"/>